<accession>A0ABS4G3T5</accession>
<comment type="function">
    <text evidence="3">Acetylation of prosthetic group (2-(5''-phosphoribosyl)-3'-dephosphocoenzyme-A) of the gamma subunit of citrate lyase.</text>
</comment>
<dbReference type="SMART" id="SM00764">
    <property type="entry name" value="Citrate_ly_lig"/>
    <property type="match status" value="1"/>
</dbReference>
<proteinExistence type="predicted"/>
<dbReference type="EC" id="6.2.1.22" evidence="3"/>
<comment type="catalytic activity">
    <reaction evidence="3">
        <text>holo-[citrate lyase ACP] + acetate + ATP = acetyl-[citrate lyase ACP] + AMP + diphosphate</text>
        <dbReference type="Rhea" id="RHEA:23788"/>
        <dbReference type="Rhea" id="RHEA-COMP:10158"/>
        <dbReference type="Rhea" id="RHEA-COMP:13710"/>
        <dbReference type="ChEBI" id="CHEBI:30089"/>
        <dbReference type="ChEBI" id="CHEBI:30616"/>
        <dbReference type="ChEBI" id="CHEBI:33019"/>
        <dbReference type="ChEBI" id="CHEBI:82683"/>
        <dbReference type="ChEBI" id="CHEBI:137976"/>
        <dbReference type="ChEBI" id="CHEBI:456215"/>
        <dbReference type="EC" id="6.2.1.22"/>
    </reaction>
</comment>
<dbReference type="NCBIfam" id="TIGR00125">
    <property type="entry name" value="cyt_tran_rel"/>
    <property type="match status" value="1"/>
</dbReference>
<dbReference type="InterPro" id="IPR004821">
    <property type="entry name" value="Cyt_trans-like"/>
</dbReference>
<dbReference type="EMBL" id="JAGGKC010000010">
    <property type="protein sequence ID" value="MBP1918995.1"/>
    <property type="molecule type" value="Genomic_DNA"/>
</dbReference>
<dbReference type="InterPro" id="IPR005216">
    <property type="entry name" value="Citrate_lyase_ligase"/>
</dbReference>
<evidence type="ECO:0000256" key="2">
    <source>
        <dbReference type="ARBA" id="ARBA00022840"/>
    </source>
</evidence>
<dbReference type="PIRSF" id="PIRSF005751">
    <property type="entry name" value="Acet_citr_lig"/>
    <property type="match status" value="1"/>
</dbReference>
<keyword evidence="2 3" id="KW-0067">ATP-binding</keyword>
<keyword evidence="3 5" id="KW-0436">Ligase</keyword>
<comment type="caution">
    <text evidence="5">The sequence shown here is derived from an EMBL/GenBank/DDBJ whole genome shotgun (WGS) entry which is preliminary data.</text>
</comment>
<reference evidence="5 6" key="1">
    <citation type="submission" date="2021-03" db="EMBL/GenBank/DDBJ databases">
        <title>Genomic Encyclopedia of Type Strains, Phase IV (KMG-IV): sequencing the most valuable type-strain genomes for metagenomic binning, comparative biology and taxonomic classification.</title>
        <authorList>
            <person name="Goeker M."/>
        </authorList>
    </citation>
    <scope>NUCLEOTIDE SEQUENCE [LARGE SCALE GENOMIC DNA]</scope>
    <source>
        <strain evidence="5 6">DSM 6139</strain>
    </source>
</reference>
<evidence type="ECO:0000259" key="4">
    <source>
        <dbReference type="SMART" id="SM00764"/>
    </source>
</evidence>
<name>A0ABS4G3T5_9CLOT</name>
<evidence type="ECO:0000313" key="6">
    <source>
        <dbReference type="Proteomes" id="UP001519271"/>
    </source>
</evidence>
<dbReference type="SUPFAM" id="SSF52374">
    <property type="entry name" value="Nucleotidylyl transferase"/>
    <property type="match status" value="1"/>
</dbReference>
<dbReference type="Gene3D" id="3.40.50.620">
    <property type="entry name" value="HUPs"/>
    <property type="match status" value="1"/>
</dbReference>
<sequence>MIQCAELNLSIEKNKEAAASFLEGHGLRMEELERLFVLTDEKDKWVGCGGRYRNVLKCFALDETRRNEALLDTLVTALVTDSYRQGYEDLFIYTKSGYGEMFASFGFSPVADTCSVVLLHRGPNTVSKVLDRMKVEILPSDLVGAIVVNANPFTKGHRYLIESSSRKVDKLLVFVVENDASRFPFKDRYTLVKEGVADLLNVHVFPSTQYIISNATFPSYFLKETKMADEQHAILDSKIFKEYFVKHFNIRKRFLGEEPIDMTTNLYNSTLLKVLPPECEVIVIPRKTLNEKVISASTVRRELDNGNFDAIRELVPDVTYRYLEENYGKHS</sequence>
<evidence type="ECO:0000313" key="5">
    <source>
        <dbReference type="EMBL" id="MBP1918995.1"/>
    </source>
</evidence>
<dbReference type="RefSeq" id="WP_209459214.1">
    <property type="nucleotide sequence ID" value="NZ_JAGGKC010000010.1"/>
</dbReference>
<evidence type="ECO:0000256" key="3">
    <source>
        <dbReference type="PIRNR" id="PIRNR005751"/>
    </source>
</evidence>
<dbReference type="NCBIfam" id="TIGR00124">
    <property type="entry name" value="cit_ly_ligase"/>
    <property type="match status" value="1"/>
</dbReference>
<gene>
    <name evidence="5" type="ORF">J2Z34_001480</name>
</gene>
<dbReference type="InterPro" id="IPR014729">
    <property type="entry name" value="Rossmann-like_a/b/a_fold"/>
</dbReference>
<dbReference type="Proteomes" id="UP001519271">
    <property type="component" value="Unassembled WGS sequence"/>
</dbReference>
<dbReference type="GO" id="GO:0008771">
    <property type="term" value="F:[citrate (pro-3S)-lyase] ligase activity"/>
    <property type="evidence" value="ECO:0007669"/>
    <property type="project" value="UniProtKB-EC"/>
</dbReference>
<keyword evidence="6" id="KW-1185">Reference proteome</keyword>
<dbReference type="PANTHER" id="PTHR40599:SF1">
    <property type="entry name" value="[CITRATE [PRO-3S]-LYASE] LIGASE"/>
    <property type="match status" value="1"/>
</dbReference>
<dbReference type="InterPro" id="IPR013166">
    <property type="entry name" value="Citrate_lyase_ligase_C"/>
</dbReference>
<protein>
    <recommendedName>
        <fullName evidence="3">[Citrate [pro-3S]-lyase] ligase</fullName>
        <ecNumber evidence="3">6.2.1.22</ecNumber>
    </recommendedName>
</protein>
<feature type="domain" description="Citrate lyase ligase C-terminal" evidence="4">
    <location>
        <begin position="143"/>
        <end position="323"/>
    </location>
</feature>
<dbReference type="PANTHER" id="PTHR40599">
    <property type="entry name" value="[CITRATE [PRO-3S]-LYASE] LIGASE"/>
    <property type="match status" value="1"/>
</dbReference>
<evidence type="ECO:0000256" key="1">
    <source>
        <dbReference type="ARBA" id="ARBA00022741"/>
    </source>
</evidence>
<organism evidence="5 6">
    <name type="scientific">Youngiibacter multivorans</name>
    <dbReference type="NCBI Taxonomy" id="937251"/>
    <lineage>
        <taxon>Bacteria</taxon>
        <taxon>Bacillati</taxon>
        <taxon>Bacillota</taxon>
        <taxon>Clostridia</taxon>
        <taxon>Eubacteriales</taxon>
        <taxon>Clostridiaceae</taxon>
        <taxon>Youngiibacter</taxon>
    </lineage>
</organism>
<keyword evidence="1 3" id="KW-0547">Nucleotide-binding</keyword>
<dbReference type="Pfam" id="PF08218">
    <property type="entry name" value="Citrate_ly_lig"/>
    <property type="match status" value="1"/>
</dbReference>